<gene>
    <name evidence="1" type="ORF">ACFS27_13545</name>
</gene>
<dbReference type="Proteomes" id="UP001597479">
    <property type="component" value="Unassembled WGS sequence"/>
</dbReference>
<comment type="caution">
    <text evidence="1">The sequence shown here is derived from an EMBL/GenBank/DDBJ whole genome shotgun (WGS) entry which is preliminary data.</text>
</comment>
<name>A0ABW5VW32_9MICO</name>
<accession>A0ABW5VW32</accession>
<reference evidence="2" key="1">
    <citation type="journal article" date="2019" name="Int. J. Syst. Evol. Microbiol.">
        <title>The Global Catalogue of Microorganisms (GCM) 10K type strain sequencing project: providing services to taxonomists for standard genome sequencing and annotation.</title>
        <authorList>
            <consortium name="The Broad Institute Genomics Platform"/>
            <consortium name="The Broad Institute Genome Sequencing Center for Infectious Disease"/>
            <person name="Wu L."/>
            <person name="Ma J."/>
        </authorList>
    </citation>
    <scope>NUCLEOTIDE SEQUENCE [LARGE SCALE GENOMIC DNA]</scope>
    <source>
        <strain evidence="2">CCM 7044</strain>
    </source>
</reference>
<keyword evidence="2" id="KW-1185">Reference proteome</keyword>
<sequence length="49" mass="5455">MTIPAEQLAEMDALFFQVAGRWPERPDLDRVLVAKSRELAEALLEGDGV</sequence>
<protein>
    <submittedName>
        <fullName evidence="1">Uncharacterized protein</fullName>
    </submittedName>
</protein>
<dbReference type="RefSeq" id="WP_377183798.1">
    <property type="nucleotide sequence ID" value="NZ_JBHUOG010000002.1"/>
</dbReference>
<organism evidence="1 2">
    <name type="scientific">Promicromonospora vindobonensis</name>
    <dbReference type="NCBI Taxonomy" id="195748"/>
    <lineage>
        <taxon>Bacteria</taxon>
        <taxon>Bacillati</taxon>
        <taxon>Actinomycetota</taxon>
        <taxon>Actinomycetes</taxon>
        <taxon>Micrococcales</taxon>
        <taxon>Promicromonosporaceae</taxon>
        <taxon>Promicromonospora</taxon>
    </lineage>
</organism>
<evidence type="ECO:0000313" key="2">
    <source>
        <dbReference type="Proteomes" id="UP001597479"/>
    </source>
</evidence>
<proteinExistence type="predicted"/>
<dbReference type="EMBL" id="JBHUOG010000002">
    <property type="protein sequence ID" value="MFD2794575.1"/>
    <property type="molecule type" value="Genomic_DNA"/>
</dbReference>
<evidence type="ECO:0000313" key="1">
    <source>
        <dbReference type="EMBL" id="MFD2794575.1"/>
    </source>
</evidence>